<dbReference type="InParanoid" id="A0A194X426"/>
<keyword evidence="1" id="KW-0732">Signal</keyword>
<organism evidence="2 3">
    <name type="scientific">Mollisia scopiformis</name>
    <name type="common">Conifer needle endophyte fungus</name>
    <name type="synonym">Phialocephala scopiformis</name>
    <dbReference type="NCBI Taxonomy" id="149040"/>
    <lineage>
        <taxon>Eukaryota</taxon>
        <taxon>Fungi</taxon>
        <taxon>Dikarya</taxon>
        <taxon>Ascomycota</taxon>
        <taxon>Pezizomycotina</taxon>
        <taxon>Leotiomycetes</taxon>
        <taxon>Helotiales</taxon>
        <taxon>Mollisiaceae</taxon>
        <taxon>Mollisia</taxon>
    </lineage>
</organism>
<evidence type="ECO:0000313" key="3">
    <source>
        <dbReference type="Proteomes" id="UP000070700"/>
    </source>
</evidence>
<keyword evidence="3" id="KW-1185">Reference proteome</keyword>
<reference evidence="2 3" key="1">
    <citation type="submission" date="2015-10" db="EMBL/GenBank/DDBJ databases">
        <title>Full genome of DAOMC 229536 Phialocephala scopiformis, a fungal endophyte of spruce producing the potent anti-insectan compound rugulosin.</title>
        <authorList>
            <consortium name="DOE Joint Genome Institute"/>
            <person name="Walker A.K."/>
            <person name="Frasz S.L."/>
            <person name="Seifert K.A."/>
            <person name="Miller J.D."/>
            <person name="Mondo S.J."/>
            <person name="Labutti K."/>
            <person name="Lipzen A."/>
            <person name="Dockter R."/>
            <person name="Kennedy M."/>
            <person name="Grigoriev I.V."/>
            <person name="Spatafora J.W."/>
        </authorList>
    </citation>
    <scope>NUCLEOTIDE SEQUENCE [LARGE SCALE GENOMIC DNA]</scope>
    <source>
        <strain evidence="2 3">CBS 120377</strain>
    </source>
</reference>
<accession>A0A194X426</accession>
<dbReference type="RefSeq" id="XP_018068927.1">
    <property type="nucleotide sequence ID" value="XM_018220150.1"/>
</dbReference>
<proteinExistence type="predicted"/>
<feature type="chain" id="PRO_5008267832" evidence="1">
    <location>
        <begin position="25"/>
        <end position="270"/>
    </location>
</feature>
<protein>
    <submittedName>
        <fullName evidence="2">Uncharacterized protein</fullName>
    </submittedName>
</protein>
<name>A0A194X426_MOLSC</name>
<dbReference type="EMBL" id="KQ947420">
    <property type="protein sequence ID" value="KUJ14572.1"/>
    <property type="molecule type" value="Genomic_DNA"/>
</dbReference>
<dbReference type="AlphaFoldDB" id="A0A194X426"/>
<dbReference type="KEGG" id="psco:LY89DRAFT_736600"/>
<dbReference type="GeneID" id="28829876"/>
<evidence type="ECO:0000313" key="2">
    <source>
        <dbReference type="EMBL" id="KUJ14572.1"/>
    </source>
</evidence>
<dbReference type="Proteomes" id="UP000070700">
    <property type="component" value="Unassembled WGS sequence"/>
</dbReference>
<evidence type="ECO:0000256" key="1">
    <source>
        <dbReference type="SAM" id="SignalP"/>
    </source>
</evidence>
<sequence length="270" mass="28778">MLFPTSQSTRFIIIPLYMVSFSTACTPNNCLRALLRYSAGPFCSTYFKTVNTATTALPSYATACPNPLAISSACSCLSTTTTSSAPVSTTSCANSTLADPYFVGYQAGEPTWAVTLNKNPRQNIYPTYGLGGVTGYGSLVVSFPSTQPDPFLSNVTVYQANVRVCNGPNTIGFYYTASINRCCLGIPEVSYCTITSGLVGIPSSIRITAVPWVQFSFASQEYGFNVAGLSTAGIVTTFYFTVACELDDWQPEITVLNPGVNVGLPMPPSK</sequence>
<gene>
    <name evidence="2" type="ORF">LY89DRAFT_736600</name>
</gene>
<feature type="signal peptide" evidence="1">
    <location>
        <begin position="1"/>
        <end position="24"/>
    </location>
</feature>